<keyword evidence="4" id="KW-1185">Reference proteome</keyword>
<dbReference type="EMBL" id="AL646052">
    <property type="protein sequence ID" value="CAD16033.1"/>
    <property type="molecule type" value="Genomic_DNA"/>
</dbReference>
<dbReference type="EnsemblBacteria" id="CAD16033">
    <property type="protein sequence ID" value="CAD16033"/>
    <property type="gene ID" value="RSc2326"/>
</dbReference>
<organism evidence="3 4">
    <name type="scientific">Ralstonia nicotianae (strain ATCC BAA-1114 / GMI1000)</name>
    <name type="common">Ralstonia solanacearum</name>
    <dbReference type="NCBI Taxonomy" id="267608"/>
    <lineage>
        <taxon>Bacteria</taxon>
        <taxon>Pseudomonadati</taxon>
        <taxon>Pseudomonadota</taxon>
        <taxon>Betaproteobacteria</taxon>
        <taxon>Burkholderiales</taxon>
        <taxon>Burkholderiaceae</taxon>
        <taxon>Ralstonia</taxon>
        <taxon>Ralstonia solanacearum species complex</taxon>
    </lineage>
</organism>
<evidence type="ECO:0000313" key="3">
    <source>
        <dbReference type="EMBL" id="CAD16033.1"/>
    </source>
</evidence>
<dbReference type="GO" id="GO:0008237">
    <property type="term" value="F:metallopeptidase activity"/>
    <property type="evidence" value="ECO:0007669"/>
    <property type="project" value="InterPro"/>
</dbReference>
<reference evidence="3 4" key="1">
    <citation type="journal article" date="2002" name="Nature">
        <title>Genome sequence of the plant pathogen Ralstonia solanacearum.</title>
        <authorList>
            <person name="Salanoubat M."/>
            <person name="Genin S."/>
            <person name="Artiguenave F."/>
            <person name="Gouzy J."/>
            <person name="Mangenot S."/>
            <person name="Arlat M."/>
            <person name="Billault A."/>
            <person name="Brottier P."/>
            <person name="Camus J.C."/>
            <person name="Cattolico L."/>
            <person name="Chandler M."/>
            <person name="Choisne N."/>
            <person name="Claudel-Renard C."/>
            <person name="Cunnac S."/>
            <person name="Demange N."/>
            <person name="Gaspin C."/>
            <person name="Lavie M."/>
            <person name="Moisan A."/>
            <person name="Robert C."/>
            <person name="Saurin W."/>
            <person name="Schiex T."/>
            <person name="Siguier P."/>
            <person name="Thebault P."/>
            <person name="Whalen M."/>
            <person name="Wincker P."/>
            <person name="Levy M."/>
            <person name="Weissenbach J."/>
            <person name="Boucher C.A."/>
        </authorList>
    </citation>
    <scope>NUCLEOTIDE SEQUENCE [LARGE SCALE GENOMIC DNA]</scope>
    <source>
        <strain evidence="4">ATCC BAA-1114 / GMI1000</strain>
    </source>
</reference>
<feature type="chain" id="PRO_5004317575" evidence="2">
    <location>
        <begin position="22"/>
        <end position="250"/>
    </location>
</feature>
<feature type="compositionally biased region" description="Low complexity" evidence="1">
    <location>
        <begin position="29"/>
        <end position="42"/>
    </location>
</feature>
<dbReference type="Gene3D" id="3.40.390.10">
    <property type="entry name" value="Collagenase (Catalytic Domain)"/>
    <property type="match status" value="1"/>
</dbReference>
<dbReference type="PROSITE" id="PS51257">
    <property type="entry name" value="PROKAR_LIPOPROTEIN"/>
    <property type="match status" value="1"/>
</dbReference>
<protein>
    <submittedName>
        <fullName evidence="3">Lipoprotein</fullName>
    </submittedName>
</protein>
<evidence type="ECO:0000313" key="4">
    <source>
        <dbReference type="Proteomes" id="UP000001436"/>
    </source>
</evidence>
<name>Q8XWZ2_RALN1</name>
<dbReference type="eggNOG" id="ENOG5033BNS">
    <property type="taxonomic scope" value="Bacteria"/>
</dbReference>
<feature type="region of interest" description="Disordered" evidence="1">
    <location>
        <begin position="22"/>
        <end position="45"/>
    </location>
</feature>
<dbReference type="InterPro" id="IPR024079">
    <property type="entry name" value="MetalloPept_cat_dom_sf"/>
</dbReference>
<gene>
    <name evidence="3" type="ordered locus">RSc2326</name>
</gene>
<feature type="signal peptide" evidence="2">
    <location>
        <begin position="1"/>
        <end position="21"/>
    </location>
</feature>
<dbReference type="AlphaFoldDB" id="Q8XWZ2"/>
<dbReference type="KEGG" id="rso:RSc2326"/>
<sequence length="250" mass="26058">MQKTLAALAATTTLLLLTACGGGSDDSKSSSTTSNTTTDQSDNVTATDSQVVADVKSSNIDFVSTNRPAGTWRWSGTQQQHVRVYIPAPASGNTTEQDYANKAKTSIATINAKLIGLQVLEATDSAPTDGNNYIRISYGTSYVPAGSTAYQNYCANVSTAPSVGNQIQPDSQNGIASNPVYLNLGNGHCDVTQDIVTHEFGHALGLASHFNGFGGDGPSISTAFWDVLATLYSNPQSTPASSLVVKRAAN</sequence>
<proteinExistence type="predicted"/>
<keyword evidence="2" id="KW-0732">Signal</keyword>
<dbReference type="PATRIC" id="fig|267608.8.peg.2364"/>
<dbReference type="Proteomes" id="UP000001436">
    <property type="component" value="Chromosome"/>
</dbReference>
<dbReference type="HOGENOM" id="CLU_1110678_0_0_4"/>
<dbReference type="SUPFAM" id="SSF55486">
    <property type="entry name" value="Metalloproteases ('zincins'), catalytic domain"/>
    <property type="match status" value="1"/>
</dbReference>
<evidence type="ECO:0000256" key="2">
    <source>
        <dbReference type="SAM" id="SignalP"/>
    </source>
</evidence>
<evidence type="ECO:0000256" key="1">
    <source>
        <dbReference type="SAM" id="MobiDB-lite"/>
    </source>
</evidence>
<dbReference type="RefSeq" id="WP_011002251.1">
    <property type="nucleotide sequence ID" value="NC_003295.1"/>
</dbReference>
<keyword evidence="3" id="KW-0449">Lipoprotein</keyword>
<accession>Q8XWZ2</accession>